<feature type="compositionally biased region" description="Low complexity" evidence="1">
    <location>
        <begin position="196"/>
        <end position="213"/>
    </location>
</feature>
<keyword evidence="2" id="KW-1133">Transmembrane helix</keyword>
<dbReference type="EMBL" id="JAATEJ010000001">
    <property type="protein sequence ID" value="NJP42184.1"/>
    <property type="molecule type" value="Genomic_DNA"/>
</dbReference>
<dbReference type="RefSeq" id="WP_167981026.1">
    <property type="nucleotide sequence ID" value="NZ_JAATEJ010000001.1"/>
</dbReference>
<comment type="caution">
    <text evidence="3">The sequence shown here is derived from an EMBL/GenBank/DDBJ whole genome shotgun (WGS) entry which is preliminary data.</text>
</comment>
<organism evidence="3 4">
    <name type="scientific">Actinacidiphila epipremni</name>
    <dbReference type="NCBI Taxonomy" id="2053013"/>
    <lineage>
        <taxon>Bacteria</taxon>
        <taxon>Bacillati</taxon>
        <taxon>Actinomycetota</taxon>
        <taxon>Actinomycetes</taxon>
        <taxon>Kitasatosporales</taxon>
        <taxon>Streptomycetaceae</taxon>
        <taxon>Actinacidiphila</taxon>
    </lineage>
</organism>
<evidence type="ECO:0000256" key="1">
    <source>
        <dbReference type="SAM" id="MobiDB-lite"/>
    </source>
</evidence>
<evidence type="ECO:0000313" key="3">
    <source>
        <dbReference type="EMBL" id="NJP42184.1"/>
    </source>
</evidence>
<feature type="region of interest" description="Disordered" evidence="1">
    <location>
        <begin position="195"/>
        <end position="231"/>
    </location>
</feature>
<keyword evidence="2" id="KW-0472">Membrane</keyword>
<feature type="transmembrane region" description="Helical" evidence="2">
    <location>
        <begin position="135"/>
        <end position="157"/>
    </location>
</feature>
<evidence type="ECO:0000313" key="4">
    <source>
        <dbReference type="Proteomes" id="UP000734511"/>
    </source>
</evidence>
<proteinExistence type="predicted"/>
<reference evidence="3 4" key="1">
    <citation type="submission" date="2020-03" db="EMBL/GenBank/DDBJ databases">
        <title>WGS of actinomycetes isolated from Thailand.</title>
        <authorList>
            <person name="Thawai C."/>
        </authorList>
    </citation>
    <scope>NUCLEOTIDE SEQUENCE [LARGE SCALE GENOMIC DNA]</scope>
    <source>
        <strain evidence="3 4">PRB2-1</strain>
    </source>
</reference>
<keyword evidence="4" id="KW-1185">Reference proteome</keyword>
<protein>
    <submittedName>
        <fullName evidence="3">Uncharacterized protein</fullName>
    </submittedName>
</protein>
<feature type="transmembrane region" description="Helical" evidence="2">
    <location>
        <begin position="110"/>
        <end position="129"/>
    </location>
</feature>
<name>A0ABX0ZEI1_9ACTN</name>
<keyword evidence="2" id="KW-0812">Transmembrane</keyword>
<accession>A0ABX0ZEI1</accession>
<feature type="transmembrane region" description="Helical" evidence="2">
    <location>
        <begin position="12"/>
        <end position="34"/>
    </location>
</feature>
<evidence type="ECO:0000256" key="2">
    <source>
        <dbReference type="SAM" id="Phobius"/>
    </source>
</evidence>
<gene>
    <name evidence="3" type="ORF">HCN08_01940</name>
</gene>
<dbReference type="Proteomes" id="UP000734511">
    <property type="component" value="Unassembled WGS sequence"/>
</dbReference>
<sequence>MSERIDTAFARHLWLRFAASWVIATALVLVLFPAHSVPGTLLRVVGTSAVAVVTTLRRRRREERSAGGGEELAGLDRMLRRGRVPARPERRRAMGEFVARRLHTARHRTGALTGMAVLLGGVAAMVAVTQDAGRAAVFSALMVCFWLYLLLVSRLNLERLRRMRGLLAERDAAGPAGGAGTAGTAGAVYGAGTGTAGAAKDAGAAGRPAWAARPPRDARPGATHPQHPSAA</sequence>
<feature type="transmembrane region" description="Helical" evidence="2">
    <location>
        <begin position="40"/>
        <end position="56"/>
    </location>
</feature>